<dbReference type="InterPro" id="IPR050204">
    <property type="entry name" value="AraC_XylS_family_regulators"/>
</dbReference>
<dbReference type="SMART" id="SM00342">
    <property type="entry name" value="HTH_ARAC"/>
    <property type="match status" value="1"/>
</dbReference>
<sequence>MQPSHTRPDPLGAAVGALRVGRAEACRVREAGAWGWRYPPAATSGFHLILRGHAWLITANEPPRPLSPGDVVFTPSGAEHGIGHAPVTLDGLPRVAGTDHPADPGRADVELLCGAYWLDRGRVPGYLRALPDVLAVTPDHAHEPRLGTLTGLLREAVADTGPGARVSLPAILDLTLTLLLRQWSPEHHGPHVTDPAIAAAFDAVHAAPDRHWQVGDLSALAGLSRSAFTKRFTAAVGQSPHTYLTAHRLATAARLLRETTAPLATIAARLGFSTAFALSRAFHRHFGLPPSHYRA</sequence>
<keyword evidence="1" id="KW-0805">Transcription regulation</keyword>
<evidence type="ECO:0000313" key="6">
    <source>
        <dbReference type="Proteomes" id="UP001240984"/>
    </source>
</evidence>
<accession>A0ABT9MU40</accession>
<evidence type="ECO:0000256" key="1">
    <source>
        <dbReference type="ARBA" id="ARBA00023015"/>
    </source>
</evidence>
<dbReference type="Gene3D" id="2.60.120.10">
    <property type="entry name" value="Jelly Rolls"/>
    <property type="match status" value="1"/>
</dbReference>
<feature type="domain" description="HTH araC/xylS-type" evidence="4">
    <location>
        <begin position="198"/>
        <end position="295"/>
    </location>
</feature>
<dbReference type="SUPFAM" id="SSF51182">
    <property type="entry name" value="RmlC-like cupins"/>
    <property type="match status" value="1"/>
</dbReference>
<keyword evidence="2" id="KW-0238">DNA-binding</keyword>
<dbReference type="InterPro" id="IPR014710">
    <property type="entry name" value="RmlC-like_jellyroll"/>
</dbReference>
<dbReference type="PANTHER" id="PTHR46796:SF7">
    <property type="entry name" value="ARAC FAMILY TRANSCRIPTIONAL REGULATOR"/>
    <property type="match status" value="1"/>
</dbReference>
<organism evidence="5 6">
    <name type="scientific">Catenuloplanes nepalensis</name>
    <dbReference type="NCBI Taxonomy" id="587533"/>
    <lineage>
        <taxon>Bacteria</taxon>
        <taxon>Bacillati</taxon>
        <taxon>Actinomycetota</taxon>
        <taxon>Actinomycetes</taxon>
        <taxon>Micromonosporales</taxon>
        <taxon>Micromonosporaceae</taxon>
        <taxon>Catenuloplanes</taxon>
    </lineage>
</organism>
<dbReference type="InterPro" id="IPR011051">
    <property type="entry name" value="RmlC_Cupin_sf"/>
</dbReference>
<keyword evidence="3" id="KW-0804">Transcription</keyword>
<comment type="caution">
    <text evidence="5">The sequence shown here is derived from an EMBL/GenBank/DDBJ whole genome shotgun (WGS) entry which is preliminary data.</text>
</comment>
<gene>
    <name evidence="5" type="ORF">J2S43_003461</name>
</gene>
<name>A0ABT9MU40_9ACTN</name>
<dbReference type="EMBL" id="JAUSRA010000001">
    <property type="protein sequence ID" value="MDP9794949.1"/>
    <property type="molecule type" value="Genomic_DNA"/>
</dbReference>
<evidence type="ECO:0000256" key="3">
    <source>
        <dbReference type="ARBA" id="ARBA00023163"/>
    </source>
</evidence>
<protein>
    <submittedName>
        <fullName evidence="5">AraC-like DNA-binding protein</fullName>
    </submittedName>
</protein>
<dbReference type="Pfam" id="PF12833">
    <property type="entry name" value="HTH_18"/>
    <property type="match status" value="1"/>
</dbReference>
<dbReference type="RefSeq" id="WP_306830355.1">
    <property type="nucleotide sequence ID" value="NZ_JAUSRA010000001.1"/>
</dbReference>
<evidence type="ECO:0000259" key="4">
    <source>
        <dbReference type="PROSITE" id="PS01124"/>
    </source>
</evidence>
<dbReference type="PROSITE" id="PS01124">
    <property type="entry name" value="HTH_ARAC_FAMILY_2"/>
    <property type="match status" value="1"/>
</dbReference>
<reference evidence="5 6" key="1">
    <citation type="submission" date="2023-07" db="EMBL/GenBank/DDBJ databases">
        <title>Sequencing the genomes of 1000 actinobacteria strains.</title>
        <authorList>
            <person name="Klenk H.-P."/>
        </authorList>
    </citation>
    <scope>NUCLEOTIDE SEQUENCE [LARGE SCALE GENOMIC DNA]</scope>
    <source>
        <strain evidence="5 6">DSM 44710</strain>
    </source>
</reference>
<dbReference type="PANTHER" id="PTHR46796">
    <property type="entry name" value="HTH-TYPE TRANSCRIPTIONAL ACTIVATOR RHAS-RELATED"/>
    <property type="match status" value="1"/>
</dbReference>
<proteinExistence type="predicted"/>
<dbReference type="SUPFAM" id="SSF46689">
    <property type="entry name" value="Homeodomain-like"/>
    <property type="match status" value="2"/>
</dbReference>
<keyword evidence="6" id="KW-1185">Reference proteome</keyword>
<dbReference type="InterPro" id="IPR032783">
    <property type="entry name" value="AraC_lig"/>
</dbReference>
<dbReference type="Pfam" id="PF12852">
    <property type="entry name" value="Cupin_6"/>
    <property type="match status" value="1"/>
</dbReference>
<dbReference type="InterPro" id="IPR009057">
    <property type="entry name" value="Homeodomain-like_sf"/>
</dbReference>
<dbReference type="InterPro" id="IPR018060">
    <property type="entry name" value="HTH_AraC"/>
</dbReference>
<evidence type="ECO:0000256" key="2">
    <source>
        <dbReference type="ARBA" id="ARBA00023125"/>
    </source>
</evidence>
<evidence type="ECO:0000313" key="5">
    <source>
        <dbReference type="EMBL" id="MDP9794949.1"/>
    </source>
</evidence>
<dbReference type="Gene3D" id="1.10.10.60">
    <property type="entry name" value="Homeodomain-like"/>
    <property type="match status" value="2"/>
</dbReference>
<dbReference type="Proteomes" id="UP001240984">
    <property type="component" value="Unassembled WGS sequence"/>
</dbReference>